<dbReference type="SUPFAM" id="SSF54106">
    <property type="entry name" value="LysM domain"/>
    <property type="match status" value="2"/>
</dbReference>
<feature type="region of interest" description="Disordered" evidence="2">
    <location>
        <begin position="368"/>
        <end position="415"/>
    </location>
</feature>
<protein>
    <submittedName>
        <fullName evidence="5">Murein DD-endopeptidase MepM/ murein hydrolase activator NlpD</fullName>
    </submittedName>
</protein>
<reference evidence="5 6" key="1">
    <citation type="submission" date="2020-08" db="EMBL/GenBank/DDBJ databases">
        <title>Genomic Encyclopedia of Type Strains, Phase IV (KMG-IV): sequencing the most valuable type-strain genomes for metagenomic binning, comparative biology and taxonomic classification.</title>
        <authorList>
            <person name="Goeker M."/>
        </authorList>
    </citation>
    <scope>NUCLEOTIDE SEQUENCE [LARGE SCALE GENOMIC DNA]</scope>
    <source>
        <strain evidence="5 6">DSM 26385</strain>
    </source>
</reference>
<dbReference type="CDD" id="cd00118">
    <property type="entry name" value="LysM"/>
    <property type="match status" value="2"/>
</dbReference>
<dbReference type="InterPro" id="IPR036779">
    <property type="entry name" value="LysM_dom_sf"/>
</dbReference>
<dbReference type="Gene3D" id="3.10.350.10">
    <property type="entry name" value="LysM domain"/>
    <property type="match status" value="2"/>
</dbReference>
<dbReference type="GO" id="GO:0004222">
    <property type="term" value="F:metalloendopeptidase activity"/>
    <property type="evidence" value="ECO:0007669"/>
    <property type="project" value="TreeGrafter"/>
</dbReference>
<organism evidence="5 6">
    <name type="scientific">Allorhizobium borbori</name>
    <dbReference type="NCBI Taxonomy" id="485907"/>
    <lineage>
        <taxon>Bacteria</taxon>
        <taxon>Pseudomonadati</taxon>
        <taxon>Pseudomonadota</taxon>
        <taxon>Alphaproteobacteria</taxon>
        <taxon>Hyphomicrobiales</taxon>
        <taxon>Rhizobiaceae</taxon>
        <taxon>Rhizobium/Agrobacterium group</taxon>
        <taxon>Allorhizobium</taxon>
    </lineage>
</organism>
<dbReference type="InterPro" id="IPR011055">
    <property type="entry name" value="Dup_hybrid_motif"/>
</dbReference>
<dbReference type="InterPro" id="IPR016047">
    <property type="entry name" value="M23ase_b-sheet_dom"/>
</dbReference>
<dbReference type="PANTHER" id="PTHR21666:SF263">
    <property type="entry name" value="MUREIN HYDROLASE ACTIVATOR NLPD"/>
    <property type="match status" value="1"/>
</dbReference>
<dbReference type="Gene3D" id="2.70.70.10">
    <property type="entry name" value="Glucose Permease (Domain IIA)"/>
    <property type="match status" value="1"/>
</dbReference>
<feature type="domain" description="LysM" evidence="4">
    <location>
        <begin position="296"/>
        <end position="339"/>
    </location>
</feature>
<comment type="caution">
    <text evidence="5">The sequence shown here is derived from an EMBL/GenBank/DDBJ whole genome shotgun (WGS) entry which is preliminary data.</text>
</comment>
<feature type="compositionally biased region" description="Low complexity" evidence="2">
    <location>
        <begin position="277"/>
        <end position="287"/>
    </location>
</feature>
<evidence type="ECO:0000256" key="3">
    <source>
        <dbReference type="SAM" id="SignalP"/>
    </source>
</evidence>
<dbReference type="SUPFAM" id="SSF51261">
    <property type="entry name" value="Duplicated hybrid motif"/>
    <property type="match status" value="1"/>
</dbReference>
<feature type="signal peptide" evidence="3">
    <location>
        <begin position="1"/>
        <end position="25"/>
    </location>
</feature>
<dbReference type="InterPro" id="IPR018392">
    <property type="entry name" value="LysM"/>
</dbReference>
<dbReference type="AlphaFoldDB" id="A0A7W6K1V0"/>
<dbReference type="InterPro" id="IPR050570">
    <property type="entry name" value="Cell_wall_metabolism_enzyme"/>
</dbReference>
<accession>A0A7W6K1V0</accession>
<keyword evidence="3" id="KW-0732">Signal</keyword>
<name>A0A7W6K1V0_9HYPH</name>
<dbReference type="Pfam" id="PF01551">
    <property type="entry name" value="Peptidase_M23"/>
    <property type="match status" value="1"/>
</dbReference>
<gene>
    <name evidence="5" type="ORF">GGQ66_002174</name>
</gene>
<sequence length="546" mass="55474">MRKRSVPKFAKTTVRFAGVTLLAGAAAGCSSDVSRFTGGGLFASNPDTITTASIPARHQEITGLNGGVPMPRENVGGGYVDNTGYPGNGYPVSSAAPAGSVVRSPSAYPTQSSARAVSRPVAVERASLTPPSIGRPADPVTRSQAMAQPFPAQLPATTKADPMSTGTVRSRLSAGWTTNNAPSVTLRPGESVATLSNRYGVPEKEILAANGLSSGSAARSGQTILIPTFSASGNAARAASTAGNLPSQGNAPQLPDAPGQKVAVIPTAPQLRDRSQATATSATAKATPGEGKPVNGGYVVKSGDSLAKIARETNTSVADLKAANGITNGQIRIGQTLKVPGGAAQSADAVKTASIPAKQPAVQATEASVPAAAAAKPQSTAAKSQQQANASPSPYRPPVANDSVEDVEKKSDVTAAAPARTGIDKYRWPVNGAVVTRFGDNVAGKRSDGIAISVPEGTPVKAAENGVVIYAGNGLKELGNTVLIRHDDGRVTVYGNASTINVQRGQKVQRGQTIAASGMTGSASRPQLHFEVRKDATPVNPATFLE</sequence>
<dbReference type="CDD" id="cd12797">
    <property type="entry name" value="M23_peptidase"/>
    <property type="match status" value="1"/>
</dbReference>
<evidence type="ECO:0000313" key="5">
    <source>
        <dbReference type="EMBL" id="MBB4103616.1"/>
    </source>
</evidence>
<evidence type="ECO:0000256" key="1">
    <source>
        <dbReference type="ARBA" id="ARBA00038420"/>
    </source>
</evidence>
<dbReference type="RefSeq" id="WP_183792303.1">
    <property type="nucleotide sequence ID" value="NZ_JACIDU010000007.1"/>
</dbReference>
<dbReference type="PROSITE" id="PS51257">
    <property type="entry name" value="PROKAR_LIPOPROTEIN"/>
    <property type="match status" value="1"/>
</dbReference>
<comment type="similarity">
    <text evidence="1">Belongs to the E.coli NlpD/Haemophilus LppB family.</text>
</comment>
<evidence type="ECO:0000259" key="4">
    <source>
        <dbReference type="PROSITE" id="PS51782"/>
    </source>
</evidence>
<evidence type="ECO:0000313" key="6">
    <source>
        <dbReference type="Proteomes" id="UP000584824"/>
    </source>
</evidence>
<feature type="chain" id="PRO_5031439583" evidence="3">
    <location>
        <begin position="26"/>
        <end position="546"/>
    </location>
</feature>
<keyword evidence="5" id="KW-0378">Hydrolase</keyword>
<dbReference type="PROSITE" id="PS51782">
    <property type="entry name" value="LYSM"/>
    <property type="match status" value="2"/>
</dbReference>
<dbReference type="Proteomes" id="UP000584824">
    <property type="component" value="Unassembled WGS sequence"/>
</dbReference>
<dbReference type="SMART" id="SM00257">
    <property type="entry name" value="LysM"/>
    <property type="match status" value="2"/>
</dbReference>
<evidence type="ECO:0000256" key="2">
    <source>
        <dbReference type="SAM" id="MobiDB-lite"/>
    </source>
</evidence>
<feature type="region of interest" description="Disordered" evidence="2">
    <location>
        <begin position="268"/>
        <end position="298"/>
    </location>
</feature>
<feature type="region of interest" description="Disordered" evidence="2">
    <location>
        <begin position="240"/>
        <end position="259"/>
    </location>
</feature>
<dbReference type="PANTHER" id="PTHR21666">
    <property type="entry name" value="PEPTIDASE-RELATED"/>
    <property type="match status" value="1"/>
</dbReference>
<dbReference type="EMBL" id="JACIDU010000007">
    <property type="protein sequence ID" value="MBB4103616.1"/>
    <property type="molecule type" value="Genomic_DNA"/>
</dbReference>
<keyword evidence="6" id="KW-1185">Reference proteome</keyword>
<feature type="domain" description="LysM" evidence="4">
    <location>
        <begin position="182"/>
        <end position="226"/>
    </location>
</feature>
<dbReference type="Pfam" id="PF01476">
    <property type="entry name" value="LysM"/>
    <property type="match status" value="2"/>
</dbReference>
<proteinExistence type="inferred from homology"/>
<feature type="compositionally biased region" description="Low complexity" evidence="2">
    <location>
        <begin position="368"/>
        <end position="393"/>
    </location>
</feature>